<accession>A0AA39VAS4</accession>
<protein>
    <submittedName>
        <fullName evidence="3">Uncharacterized protein</fullName>
    </submittedName>
</protein>
<keyword evidence="2" id="KW-1133">Transmembrane helix</keyword>
<evidence type="ECO:0000313" key="4">
    <source>
        <dbReference type="Proteomes" id="UP001168877"/>
    </source>
</evidence>
<name>A0AA39VAS4_ACESA</name>
<evidence type="ECO:0000256" key="2">
    <source>
        <dbReference type="SAM" id="Phobius"/>
    </source>
</evidence>
<keyword evidence="2" id="KW-0472">Membrane</keyword>
<reference evidence="3" key="2">
    <citation type="submission" date="2023-06" db="EMBL/GenBank/DDBJ databases">
        <authorList>
            <person name="Swenson N.G."/>
            <person name="Wegrzyn J.L."/>
            <person name="Mcevoy S.L."/>
        </authorList>
    </citation>
    <scope>NUCLEOTIDE SEQUENCE</scope>
    <source>
        <strain evidence="3">NS2018</strain>
        <tissue evidence="3">Leaf</tissue>
    </source>
</reference>
<keyword evidence="4" id="KW-1185">Reference proteome</keyword>
<evidence type="ECO:0000256" key="1">
    <source>
        <dbReference type="SAM" id="MobiDB-lite"/>
    </source>
</evidence>
<organism evidence="3 4">
    <name type="scientific">Acer saccharum</name>
    <name type="common">Sugar maple</name>
    <dbReference type="NCBI Taxonomy" id="4024"/>
    <lineage>
        <taxon>Eukaryota</taxon>
        <taxon>Viridiplantae</taxon>
        <taxon>Streptophyta</taxon>
        <taxon>Embryophyta</taxon>
        <taxon>Tracheophyta</taxon>
        <taxon>Spermatophyta</taxon>
        <taxon>Magnoliopsida</taxon>
        <taxon>eudicotyledons</taxon>
        <taxon>Gunneridae</taxon>
        <taxon>Pentapetalae</taxon>
        <taxon>rosids</taxon>
        <taxon>malvids</taxon>
        <taxon>Sapindales</taxon>
        <taxon>Sapindaceae</taxon>
        <taxon>Hippocastanoideae</taxon>
        <taxon>Acereae</taxon>
        <taxon>Acer</taxon>
    </lineage>
</organism>
<dbReference type="EMBL" id="JAUESC010000387">
    <property type="protein sequence ID" value="KAK0573010.1"/>
    <property type="molecule type" value="Genomic_DNA"/>
</dbReference>
<dbReference type="Proteomes" id="UP001168877">
    <property type="component" value="Unassembled WGS sequence"/>
</dbReference>
<proteinExistence type="predicted"/>
<gene>
    <name evidence="3" type="ORF">LWI29_001837</name>
</gene>
<comment type="caution">
    <text evidence="3">The sequence shown here is derived from an EMBL/GenBank/DDBJ whole genome shotgun (WGS) entry which is preliminary data.</text>
</comment>
<evidence type="ECO:0000313" key="3">
    <source>
        <dbReference type="EMBL" id="KAK0573010.1"/>
    </source>
</evidence>
<sequence length="256" mass="29349">MTLIMADNSPKTPIGVIDNVYLDVHRLKVLVEFVVLDVKENESYERDRKLLLGRSFIAIAGMIIVVLSRYIFFSYGGKSVRFKVDLPKDSQEDGCLVLDVPKSRKKKNRVFDLMQAFEMVTKMEEGNHDCLIEQEEIKLQYEDLAKRMLEEIYFPRQSERETTNDPSSNDKGKKKMGDDLAQKDAVTEEKLTPSRFKVGTLSNIIANDALMLEADAPASFEDPTNDLIPRQRKRKHMAEKEMHVVYENVPLATLSD</sequence>
<feature type="compositionally biased region" description="Basic and acidic residues" evidence="1">
    <location>
        <begin position="157"/>
        <end position="179"/>
    </location>
</feature>
<dbReference type="AlphaFoldDB" id="A0AA39VAS4"/>
<feature type="region of interest" description="Disordered" evidence="1">
    <location>
        <begin position="155"/>
        <end position="179"/>
    </location>
</feature>
<reference evidence="3" key="1">
    <citation type="journal article" date="2022" name="Plant J.">
        <title>Strategies of tolerance reflected in two North American maple genomes.</title>
        <authorList>
            <person name="McEvoy S.L."/>
            <person name="Sezen U.U."/>
            <person name="Trouern-Trend A."/>
            <person name="McMahon S.M."/>
            <person name="Schaberg P.G."/>
            <person name="Yang J."/>
            <person name="Wegrzyn J.L."/>
            <person name="Swenson N.G."/>
        </authorList>
    </citation>
    <scope>NUCLEOTIDE SEQUENCE</scope>
    <source>
        <strain evidence="3">NS2018</strain>
    </source>
</reference>
<keyword evidence="2" id="KW-0812">Transmembrane</keyword>
<feature type="transmembrane region" description="Helical" evidence="2">
    <location>
        <begin position="51"/>
        <end position="72"/>
    </location>
</feature>